<evidence type="ECO:0000256" key="2">
    <source>
        <dbReference type="ARBA" id="ARBA00009191"/>
    </source>
</evidence>
<evidence type="ECO:0000313" key="6">
    <source>
        <dbReference type="EMBL" id="KAH7516866.1"/>
    </source>
</evidence>
<reference evidence="6 7" key="1">
    <citation type="submission" date="2021-02" db="EMBL/GenBank/DDBJ databases">
        <title>Plant Genome Project.</title>
        <authorList>
            <person name="Zhang R.-G."/>
        </authorList>
    </citation>
    <scope>NUCLEOTIDE SEQUENCE [LARGE SCALE GENOMIC DNA]</scope>
    <source>
        <tissue evidence="6">Leaves</tissue>
    </source>
</reference>
<dbReference type="PANTHER" id="PTHR10426">
    <property type="entry name" value="STRICTOSIDINE SYNTHASE-RELATED"/>
    <property type="match status" value="1"/>
</dbReference>
<name>A0ABQ8GXT0_9ROSI</name>
<keyword evidence="7" id="KW-1185">Reference proteome</keyword>
<keyword evidence="4" id="KW-0325">Glycoprotein</keyword>
<feature type="domain" description="Strictosidine synthase conserved region" evidence="5">
    <location>
        <begin position="1"/>
        <end position="59"/>
    </location>
</feature>
<dbReference type="Pfam" id="PF03088">
    <property type="entry name" value="Str_synth"/>
    <property type="match status" value="1"/>
</dbReference>
<dbReference type="Gene3D" id="2.120.10.30">
    <property type="entry name" value="TolB, C-terminal domain"/>
    <property type="match status" value="1"/>
</dbReference>
<evidence type="ECO:0000313" key="7">
    <source>
        <dbReference type="Proteomes" id="UP000827721"/>
    </source>
</evidence>
<sequence>MLKVKPHGQLLKYDLSSNETSTLLDGLGFANGIALSRDEDYLVVCETWKFRCLKHWFKGGSKGDKEIFIQNLPDGPDNINLAPDGSFWIAIIQKKNEGVKRQHQLLSTTESPGYPGAGDWEIRMGVQDDEARTEALKGSTTKFGSWMKAPLWDQLRVKVQKQEEHEMSVKGSYGIIKSSLVGIGDGLKIKEGSATITAIRGIPVPTQEMVMGEKEKDSRLRPGPGACGVGLKGLGERGSIESGSSVGLGVEAQGGNYGGEGVNLGVKSVTSLGHGVGAQSVDMGSFCEKETRIVLSSSGPEFMKMVDMEGVELDVGDALVCVDTIDGPSGVQMVKKIDPKEKSTSKWKRAAQA</sequence>
<evidence type="ECO:0000259" key="5">
    <source>
        <dbReference type="Pfam" id="PF03088"/>
    </source>
</evidence>
<dbReference type="SUPFAM" id="SSF63829">
    <property type="entry name" value="Calcium-dependent phosphotriesterase"/>
    <property type="match status" value="1"/>
</dbReference>
<accession>A0ABQ8GXT0</accession>
<dbReference type="Proteomes" id="UP000827721">
    <property type="component" value="Unassembled WGS sequence"/>
</dbReference>
<evidence type="ECO:0000256" key="3">
    <source>
        <dbReference type="ARBA" id="ARBA00022554"/>
    </source>
</evidence>
<dbReference type="EMBL" id="JAFEMO010000433">
    <property type="protein sequence ID" value="KAH7516866.1"/>
    <property type="molecule type" value="Genomic_DNA"/>
</dbReference>
<comment type="similarity">
    <text evidence="2">Belongs to the strictosidine synthase family.</text>
</comment>
<proteinExistence type="inferred from homology"/>
<gene>
    <name evidence="6" type="ORF">JRO89_XSUnG0159300</name>
</gene>
<comment type="caution">
    <text evidence="6">The sequence shown here is derived from an EMBL/GenBank/DDBJ whole genome shotgun (WGS) entry which is preliminary data.</text>
</comment>
<comment type="subcellular location">
    <subcellularLocation>
        <location evidence="1">Vacuole</location>
    </subcellularLocation>
</comment>
<evidence type="ECO:0000256" key="1">
    <source>
        <dbReference type="ARBA" id="ARBA00004116"/>
    </source>
</evidence>
<dbReference type="InterPro" id="IPR018119">
    <property type="entry name" value="Strictosidine_synth_cons-reg"/>
</dbReference>
<protein>
    <recommendedName>
        <fullName evidence="5">Strictosidine synthase conserved region domain-containing protein</fullName>
    </recommendedName>
</protein>
<dbReference type="PANTHER" id="PTHR10426:SF68">
    <property type="entry name" value="OS07G0614000 PROTEIN"/>
    <property type="match status" value="1"/>
</dbReference>
<dbReference type="InterPro" id="IPR011042">
    <property type="entry name" value="6-blade_b-propeller_TolB-like"/>
</dbReference>
<evidence type="ECO:0000256" key="4">
    <source>
        <dbReference type="ARBA" id="ARBA00023180"/>
    </source>
</evidence>
<organism evidence="6 7">
    <name type="scientific">Xanthoceras sorbifolium</name>
    <dbReference type="NCBI Taxonomy" id="99658"/>
    <lineage>
        <taxon>Eukaryota</taxon>
        <taxon>Viridiplantae</taxon>
        <taxon>Streptophyta</taxon>
        <taxon>Embryophyta</taxon>
        <taxon>Tracheophyta</taxon>
        <taxon>Spermatophyta</taxon>
        <taxon>Magnoliopsida</taxon>
        <taxon>eudicotyledons</taxon>
        <taxon>Gunneridae</taxon>
        <taxon>Pentapetalae</taxon>
        <taxon>rosids</taxon>
        <taxon>malvids</taxon>
        <taxon>Sapindales</taxon>
        <taxon>Sapindaceae</taxon>
        <taxon>Xanthoceroideae</taxon>
        <taxon>Xanthoceras</taxon>
    </lineage>
</organism>
<keyword evidence="3" id="KW-0926">Vacuole</keyword>